<dbReference type="PANTHER" id="PTHR23227:SF83">
    <property type="entry name" value="ENDONUCLEASE_EXONUCLEASE_PHOSPHATASE DOMAIN-CONTAINING PROTEIN"/>
    <property type="match status" value="1"/>
</dbReference>
<keyword evidence="2" id="KW-1185">Reference proteome</keyword>
<accession>A0ABR1EFN0</accession>
<sequence>MRHHVDCSEEEMACFWEDLEQYVQFLEGEELLIGEDFNGHVGPREDGFESGHGGYGYGACNDDRLRILEYAVASDLIIANTQYRKRKSHLITYTRGGRQTQIDFWMLCRWDHQLLQDSEVVSTDHVAAQHHLLVMDLKIFRPRERLKHSASNGRM</sequence>
<proteinExistence type="predicted"/>
<dbReference type="Proteomes" id="UP001303046">
    <property type="component" value="Unassembled WGS sequence"/>
</dbReference>
<reference evidence="1 2" key="1">
    <citation type="submission" date="2023-08" db="EMBL/GenBank/DDBJ databases">
        <title>A Necator americanus chromosomal reference genome.</title>
        <authorList>
            <person name="Ilik V."/>
            <person name="Petrzelkova K.J."/>
            <person name="Pardy F."/>
            <person name="Fuh T."/>
            <person name="Niatou-Singa F.S."/>
            <person name="Gouil Q."/>
            <person name="Baker L."/>
            <person name="Ritchie M.E."/>
            <person name="Jex A.R."/>
            <person name="Gazzola D."/>
            <person name="Li H."/>
            <person name="Toshio Fujiwara R."/>
            <person name="Zhan B."/>
            <person name="Aroian R.V."/>
            <person name="Pafco B."/>
            <person name="Schwarz E.M."/>
        </authorList>
    </citation>
    <scope>NUCLEOTIDE SEQUENCE [LARGE SCALE GENOMIC DNA]</scope>
    <source>
        <strain evidence="1 2">Aroian</strain>
        <tissue evidence="1">Whole animal</tissue>
    </source>
</reference>
<dbReference type="EMBL" id="JAVFWL010000006">
    <property type="protein sequence ID" value="KAK6761145.1"/>
    <property type="molecule type" value="Genomic_DNA"/>
</dbReference>
<organism evidence="1 2">
    <name type="scientific">Necator americanus</name>
    <name type="common">Human hookworm</name>
    <dbReference type="NCBI Taxonomy" id="51031"/>
    <lineage>
        <taxon>Eukaryota</taxon>
        <taxon>Metazoa</taxon>
        <taxon>Ecdysozoa</taxon>
        <taxon>Nematoda</taxon>
        <taxon>Chromadorea</taxon>
        <taxon>Rhabditida</taxon>
        <taxon>Rhabditina</taxon>
        <taxon>Rhabditomorpha</taxon>
        <taxon>Strongyloidea</taxon>
        <taxon>Ancylostomatidae</taxon>
        <taxon>Bunostominae</taxon>
        <taxon>Necator</taxon>
    </lineage>
</organism>
<dbReference type="InterPro" id="IPR036691">
    <property type="entry name" value="Endo/exonu/phosph_ase_sf"/>
</dbReference>
<gene>
    <name evidence="1" type="primary">Necator_chrX.g22438</name>
    <name evidence="1" type="ORF">RB195_022275</name>
</gene>
<dbReference type="PANTHER" id="PTHR23227">
    <property type="entry name" value="BUCENTAUR RELATED"/>
    <property type="match status" value="1"/>
</dbReference>
<evidence type="ECO:0000313" key="1">
    <source>
        <dbReference type="EMBL" id="KAK6761145.1"/>
    </source>
</evidence>
<evidence type="ECO:0000313" key="2">
    <source>
        <dbReference type="Proteomes" id="UP001303046"/>
    </source>
</evidence>
<dbReference type="Gene3D" id="3.60.10.10">
    <property type="entry name" value="Endonuclease/exonuclease/phosphatase"/>
    <property type="match status" value="1"/>
</dbReference>
<dbReference type="InterPro" id="IPR027124">
    <property type="entry name" value="Swc5/CFDP1/2"/>
</dbReference>
<evidence type="ECO:0008006" key="3">
    <source>
        <dbReference type="Google" id="ProtNLM"/>
    </source>
</evidence>
<protein>
    <recommendedName>
        <fullName evidence="3">Endonuclease/exonuclease/phosphatase domain-containing protein</fullName>
    </recommendedName>
</protein>
<name>A0ABR1EFN0_NECAM</name>
<comment type="caution">
    <text evidence="1">The sequence shown here is derived from an EMBL/GenBank/DDBJ whole genome shotgun (WGS) entry which is preliminary data.</text>
</comment>